<dbReference type="SUPFAM" id="SSF57716">
    <property type="entry name" value="Glucocorticoid receptor-like (DNA-binding domain)"/>
    <property type="match status" value="1"/>
</dbReference>
<name>A0ABX6T4G4_9SPHN</name>
<reference evidence="1 2" key="1">
    <citation type="submission" date="2020-08" db="EMBL/GenBank/DDBJ databases">
        <title>Genome sequence of Sphingomonas daechungensis KACC 18115T.</title>
        <authorList>
            <person name="Hyun D.-W."/>
            <person name="Bae J.-W."/>
        </authorList>
    </citation>
    <scope>NUCLEOTIDE SEQUENCE [LARGE SCALE GENOMIC DNA]</scope>
    <source>
        <strain evidence="1 2">KACC 18115</strain>
    </source>
</reference>
<dbReference type="RefSeq" id="WP_187715830.1">
    <property type="nucleotide sequence ID" value="NZ_CP060780.1"/>
</dbReference>
<organism evidence="1 2">
    <name type="scientific">Sphingomonas daechungensis</name>
    <dbReference type="NCBI Taxonomy" id="1176646"/>
    <lineage>
        <taxon>Bacteria</taxon>
        <taxon>Pseudomonadati</taxon>
        <taxon>Pseudomonadota</taxon>
        <taxon>Alphaproteobacteria</taxon>
        <taxon>Sphingomonadales</taxon>
        <taxon>Sphingomonadaceae</taxon>
        <taxon>Sphingomonas</taxon>
    </lineage>
</organism>
<evidence type="ECO:0000313" key="2">
    <source>
        <dbReference type="Proteomes" id="UP000516134"/>
    </source>
</evidence>
<dbReference type="InterPro" id="IPR005584">
    <property type="entry name" value="DNA_gyrase_inhibitor_YacG"/>
</dbReference>
<sequence length="51" mass="5575">MPVCRKKPSAEHAPFCSRGCKDRDLLRWLDEGYRIPGPKADAGVDSEDSGG</sequence>
<dbReference type="Proteomes" id="UP000516134">
    <property type="component" value="Chromosome"/>
</dbReference>
<dbReference type="Pfam" id="PF03884">
    <property type="entry name" value="YacG"/>
    <property type="match status" value="1"/>
</dbReference>
<protein>
    <submittedName>
        <fullName evidence="1">DNA gyrase inhibitor YacG</fullName>
    </submittedName>
</protein>
<proteinExistence type="predicted"/>
<dbReference type="InterPro" id="IPR013088">
    <property type="entry name" value="Znf_NHR/GATA"/>
</dbReference>
<gene>
    <name evidence="1" type="primary">yacG</name>
    <name evidence="1" type="ORF">H9L15_07245</name>
</gene>
<dbReference type="Gene3D" id="3.30.50.10">
    <property type="entry name" value="Erythroid Transcription Factor GATA-1, subunit A"/>
    <property type="match status" value="1"/>
</dbReference>
<accession>A0ABX6T4G4</accession>
<keyword evidence="2" id="KW-1185">Reference proteome</keyword>
<dbReference type="EMBL" id="CP060780">
    <property type="protein sequence ID" value="QNP44409.1"/>
    <property type="molecule type" value="Genomic_DNA"/>
</dbReference>
<evidence type="ECO:0000313" key="1">
    <source>
        <dbReference type="EMBL" id="QNP44409.1"/>
    </source>
</evidence>